<keyword evidence="1" id="KW-1133">Transmembrane helix</keyword>
<feature type="transmembrane region" description="Helical" evidence="1">
    <location>
        <begin position="62"/>
        <end position="92"/>
    </location>
</feature>
<evidence type="ECO:0000313" key="3">
    <source>
        <dbReference type="Proteomes" id="UP000605099"/>
    </source>
</evidence>
<feature type="transmembrane region" description="Helical" evidence="1">
    <location>
        <begin position="201"/>
        <end position="231"/>
    </location>
</feature>
<proteinExistence type="predicted"/>
<reference evidence="3" key="1">
    <citation type="journal article" date="2019" name="Int. J. Syst. Evol. Microbiol.">
        <title>The Global Catalogue of Microorganisms (GCM) 10K type strain sequencing project: providing services to taxonomists for standard genome sequencing and annotation.</title>
        <authorList>
            <consortium name="The Broad Institute Genomics Platform"/>
            <consortium name="The Broad Institute Genome Sequencing Center for Infectious Disease"/>
            <person name="Wu L."/>
            <person name="Ma J."/>
        </authorList>
    </citation>
    <scope>NUCLEOTIDE SEQUENCE [LARGE SCALE GENOMIC DNA]</scope>
    <source>
        <strain evidence="3">CGMCC 1.6784</strain>
    </source>
</reference>
<keyword evidence="3" id="KW-1185">Reference proteome</keyword>
<feature type="transmembrane region" description="Helical" evidence="1">
    <location>
        <begin position="113"/>
        <end position="136"/>
    </location>
</feature>
<comment type="caution">
    <text evidence="2">The sequence shown here is derived from an EMBL/GenBank/DDBJ whole genome shotgun (WGS) entry which is preliminary data.</text>
</comment>
<dbReference type="RefSeq" id="WP_188821750.1">
    <property type="nucleotide sequence ID" value="NZ_BMLK01000019.1"/>
</dbReference>
<sequence length="280" mass="29562">MKFDSNGAWLDAMAAVRANRQVLLAVAGVFFLLPTLLSTVFLTDVQTQILEAMNKPETVESIFSANLGLFLIFGLGGMLVQVIGYLTVMTLLSDRGRPTVGEAIVVALRALPTMIGIFVLTMAATLLASMVFGLVLGGLFGIILGTSVASAIVAVALIIAVVYASIKLSLVVPVVVNEGLRNPVAAMVRSWQLTRHNSLRLFGFFVLLTIGYIAVAFMTTVVLVGPVALILGQGDALTFYTGVISGVISAVTSVIFIAVLAFTHRQLAGPSPETISETFE</sequence>
<feature type="transmembrane region" description="Helical" evidence="1">
    <location>
        <begin position="142"/>
        <end position="164"/>
    </location>
</feature>
<dbReference type="EMBL" id="BMLK01000019">
    <property type="protein sequence ID" value="GGN57181.1"/>
    <property type="molecule type" value="Genomic_DNA"/>
</dbReference>
<feature type="transmembrane region" description="Helical" evidence="1">
    <location>
        <begin position="21"/>
        <end position="42"/>
    </location>
</feature>
<dbReference type="Proteomes" id="UP000605099">
    <property type="component" value="Unassembled WGS sequence"/>
</dbReference>
<protein>
    <recommendedName>
        <fullName evidence="4">Glycerophosphoryl diester phosphodiesterase membrane domain-containing protein</fullName>
    </recommendedName>
</protein>
<keyword evidence="1" id="KW-0472">Membrane</keyword>
<evidence type="ECO:0000256" key="1">
    <source>
        <dbReference type="SAM" id="Phobius"/>
    </source>
</evidence>
<organism evidence="2 3">
    <name type="scientific">Novosphingobium indicum</name>
    <dbReference type="NCBI Taxonomy" id="462949"/>
    <lineage>
        <taxon>Bacteria</taxon>
        <taxon>Pseudomonadati</taxon>
        <taxon>Pseudomonadota</taxon>
        <taxon>Alphaproteobacteria</taxon>
        <taxon>Sphingomonadales</taxon>
        <taxon>Sphingomonadaceae</taxon>
        <taxon>Novosphingobium</taxon>
    </lineage>
</organism>
<keyword evidence="1" id="KW-0812">Transmembrane</keyword>
<accession>A0ABQ2JVR7</accession>
<name>A0ABQ2JVR7_9SPHN</name>
<evidence type="ECO:0008006" key="4">
    <source>
        <dbReference type="Google" id="ProtNLM"/>
    </source>
</evidence>
<gene>
    <name evidence="2" type="ORF">GCM10011349_35450</name>
</gene>
<evidence type="ECO:0000313" key="2">
    <source>
        <dbReference type="EMBL" id="GGN57181.1"/>
    </source>
</evidence>
<feature type="transmembrane region" description="Helical" evidence="1">
    <location>
        <begin position="237"/>
        <end position="262"/>
    </location>
</feature>